<feature type="transmembrane region" description="Helical" evidence="6">
    <location>
        <begin position="20"/>
        <end position="44"/>
    </location>
</feature>
<evidence type="ECO:0000256" key="6">
    <source>
        <dbReference type="RuleBase" id="RU363032"/>
    </source>
</evidence>
<sequence>MSDFINFFLSRSNQIGNLTLQHIELTIVAVIAAIVIGVPIGIIITRFRRLSKYIIGLANVVQAIPSLALMGFLIPLFGIGSTPAIVMVFLYSLLPIIKNTFTGITNIDSEILEAGRGMGMTNSQLLRLIELPLSLPVIMAGIRIAAVTAVGLMTIAAFIGAGGLGYMIFTGIQMYNTQMVLAGAIPAAILALIIDFIIEKIEIKVTPKGIKK</sequence>
<dbReference type="EMBL" id="CP016893">
    <property type="protein sequence ID" value="AST57288.1"/>
    <property type="molecule type" value="Genomic_DNA"/>
</dbReference>
<name>A0A223HXT7_THETR</name>
<dbReference type="InterPro" id="IPR000515">
    <property type="entry name" value="MetI-like"/>
</dbReference>
<dbReference type="GO" id="GO:0031460">
    <property type="term" value="P:glycine betaine transport"/>
    <property type="evidence" value="ECO:0007669"/>
    <property type="project" value="TreeGrafter"/>
</dbReference>
<evidence type="ECO:0000256" key="4">
    <source>
        <dbReference type="ARBA" id="ARBA00022989"/>
    </source>
</evidence>
<keyword evidence="5 6" id="KW-0472">Membrane</keyword>
<feature type="transmembrane region" description="Helical" evidence="6">
    <location>
        <begin position="152"/>
        <end position="172"/>
    </location>
</feature>
<dbReference type="PROSITE" id="PS50928">
    <property type="entry name" value="ABC_TM1"/>
    <property type="match status" value="1"/>
</dbReference>
<evidence type="ECO:0000256" key="5">
    <source>
        <dbReference type="ARBA" id="ARBA00023136"/>
    </source>
</evidence>
<dbReference type="CDD" id="cd06261">
    <property type="entry name" value="TM_PBP2"/>
    <property type="match status" value="1"/>
</dbReference>
<organism evidence="7 8">
    <name type="scientific">Thermoanaerobacterium thermosaccharolyticum</name>
    <name type="common">Clostridium thermosaccharolyticum</name>
    <dbReference type="NCBI Taxonomy" id="1517"/>
    <lineage>
        <taxon>Bacteria</taxon>
        <taxon>Bacillati</taxon>
        <taxon>Bacillota</taxon>
        <taxon>Clostridia</taxon>
        <taxon>Thermoanaerobacterales</taxon>
        <taxon>Thermoanaerobacteraceae</taxon>
        <taxon>Thermoanaerobacterium</taxon>
    </lineage>
</organism>
<dbReference type="Pfam" id="PF00528">
    <property type="entry name" value="BPD_transp_1"/>
    <property type="match status" value="1"/>
</dbReference>
<keyword evidence="2 6" id="KW-0813">Transport</keyword>
<dbReference type="PANTHER" id="PTHR30177">
    <property type="entry name" value="GLYCINE BETAINE/L-PROLINE TRANSPORT SYSTEM PERMEASE PROTEIN PROW"/>
    <property type="match status" value="1"/>
</dbReference>
<dbReference type="GO" id="GO:0005886">
    <property type="term" value="C:plasma membrane"/>
    <property type="evidence" value="ECO:0007669"/>
    <property type="project" value="UniProtKB-SubCell"/>
</dbReference>
<feature type="transmembrane region" description="Helical" evidence="6">
    <location>
        <begin position="179"/>
        <end position="198"/>
    </location>
</feature>
<reference evidence="7 8" key="1">
    <citation type="submission" date="2016-08" db="EMBL/GenBank/DDBJ databases">
        <title>A novel genetic cassette of butanologenic Thermoanaerobacterium thermosaccharolyticum that directly convert cellulose to butanol.</title>
        <authorList>
            <person name="Li T."/>
            <person name="He J."/>
        </authorList>
    </citation>
    <scope>NUCLEOTIDE SEQUENCE [LARGE SCALE GENOMIC DNA]</scope>
    <source>
        <strain evidence="7 8">TG57</strain>
    </source>
</reference>
<evidence type="ECO:0000256" key="3">
    <source>
        <dbReference type="ARBA" id="ARBA00022692"/>
    </source>
</evidence>
<dbReference type="Proteomes" id="UP000214975">
    <property type="component" value="Chromosome"/>
</dbReference>
<dbReference type="PANTHER" id="PTHR30177:SF4">
    <property type="entry name" value="OSMOPROTECTANT IMPORT PERMEASE PROTEIN OSMW"/>
    <property type="match status" value="1"/>
</dbReference>
<dbReference type="Gene3D" id="1.10.3720.10">
    <property type="entry name" value="MetI-like"/>
    <property type="match status" value="1"/>
</dbReference>
<dbReference type="AlphaFoldDB" id="A0A223HXT7"/>
<dbReference type="InterPro" id="IPR035906">
    <property type="entry name" value="MetI-like_sf"/>
</dbReference>
<gene>
    <name evidence="7" type="ORF">Thert_01198</name>
</gene>
<evidence type="ECO:0000256" key="1">
    <source>
        <dbReference type="ARBA" id="ARBA00004141"/>
    </source>
</evidence>
<comment type="similarity">
    <text evidence="6">Belongs to the binding-protein-dependent transport system permease family.</text>
</comment>
<dbReference type="RefSeq" id="WP_094397160.1">
    <property type="nucleotide sequence ID" value="NZ_CP016893.1"/>
</dbReference>
<protein>
    <submittedName>
        <fullName evidence="7">ABC transporter permease</fullName>
    </submittedName>
</protein>
<dbReference type="GO" id="GO:0055085">
    <property type="term" value="P:transmembrane transport"/>
    <property type="evidence" value="ECO:0007669"/>
    <property type="project" value="InterPro"/>
</dbReference>
<evidence type="ECO:0000256" key="2">
    <source>
        <dbReference type="ARBA" id="ARBA00022448"/>
    </source>
</evidence>
<accession>A0A223HXT7</accession>
<keyword evidence="4 6" id="KW-1133">Transmembrane helix</keyword>
<evidence type="ECO:0000313" key="7">
    <source>
        <dbReference type="EMBL" id="AST57288.1"/>
    </source>
</evidence>
<comment type="subcellular location">
    <subcellularLocation>
        <location evidence="6">Cell membrane</location>
        <topology evidence="6">Multi-pass membrane protein</topology>
    </subcellularLocation>
    <subcellularLocation>
        <location evidence="1">Membrane</location>
        <topology evidence="1">Multi-pass membrane protein</topology>
    </subcellularLocation>
</comment>
<proteinExistence type="inferred from homology"/>
<dbReference type="SUPFAM" id="SSF161098">
    <property type="entry name" value="MetI-like"/>
    <property type="match status" value="1"/>
</dbReference>
<evidence type="ECO:0000313" key="8">
    <source>
        <dbReference type="Proteomes" id="UP000214975"/>
    </source>
</evidence>
<dbReference type="FunFam" id="1.10.3720.10:FF:000001">
    <property type="entry name" value="Glycine betaine ABC transporter, permease"/>
    <property type="match status" value="1"/>
</dbReference>
<keyword evidence="3 6" id="KW-0812">Transmembrane</keyword>
<dbReference type="InterPro" id="IPR051204">
    <property type="entry name" value="ABC_transp_perm/SBD"/>
</dbReference>